<name>A0A0C3LNR7_9AGAM</name>
<keyword evidence="2" id="KW-1185">Reference proteome</keyword>
<protein>
    <submittedName>
        <fullName evidence="1">Uncharacterized protein</fullName>
    </submittedName>
</protein>
<organism evidence="1 2">
    <name type="scientific">Tulasnella calospora MUT 4182</name>
    <dbReference type="NCBI Taxonomy" id="1051891"/>
    <lineage>
        <taxon>Eukaryota</taxon>
        <taxon>Fungi</taxon>
        <taxon>Dikarya</taxon>
        <taxon>Basidiomycota</taxon>
        <taxon>Agaricomycotina</taxon>
        <taxon>Agaricomycetes</taxon>
        <taxon>Cantharellales</taxon>
        <taxon>Tulasnellaceae</taxon>
        <taxon>Tulasnella</taxon>
    </lineage>
</organism>
<gene>
    <name evidence="1" type="ORF">M407DRAFT_9649</name>
</gene>
<dbReference type="HOGENOM" id="CLU_1078453_0_0_1"/>
<dbReference type="AlphaFoldDB" id="A0A0C3LNR7"/>
<evidence type="ECO:0000313" key="2">
    <source>
        <dbReference type="Proteomes" id="UP000054248"/>
    </source>
</evidence>
<dbReference type="Proteomes" id="UP000054248">
    <property type="component" value="Unassembled WGS sequence"/>
</dbReference>
<proteinExistence type="predicted"/>
<accession>A0A0C3LNR7</accession>
<reference evidence="2" key="2">
    <citation type="submission" date="2015-01" db="EMBL/GenBank/DDBJ databases">
        <title>Evolutionary Origins and Diversification of the Mycorrhizal Mutualists.</title>
        <authorList>
            <consortium name="DOE Joint Genome Institute"/>
            <consortium name="Mycorrhizal Genomics Consortium"/>
            <person name="Kohler A."/>
            <person name="Kuo A."/>
            <person name="Nagy L.G."/>
            <person name="Floudas D."/>
            <person name="Copeland A."/>
            <person name="Barry K.W."/>
            <person name="Cichocki N."/>
            <person name="Veneault-Fourrey C."/>
            <person name="LaButti K."/>
            <person name="Lindquist E.A."/>
            <person name="Lipzen A."/>
            <person name="Lundell T."/>
            <person name="Morin E."/>
            <person name="Murat C."/>
            <person name="Riley R."/>
            <person name="Ohm R."/>
            <person name="Sun H."/>
            <person name="Tunlid A."/>
            <person name="Henrissat B."/>
            <person name="Grigoriev I.V."/>
            <person name="Hibbett D.S."/>
            <person name="Martin F."/>
        </authorList>
    </citation>
    <scope>NUCLEOTIDE SEQUENCE [LARGE SCALE GENOMIC DNA]</scope>
    <source>
        <strain evidence="2">MUT 4182</strain>
    </source>
</reference>
<sequence length="258" mass="28024">MPSQAVYLPHLSSLSLRCGPSSDLLIRAMRFPQYSTLIASPIGLSDPDSDSSLTHVVDVIGNLINNSQTILHVSELGFRISSTGDNLTSVDVDFEGDPEVLLSWFIDTTATAISASPGLALILESNFSYDWTMRTISKPRQSRIVTALWFAGGRPVGDSCNPLGCLYKLGDEIQHYFPQLEKLEGWINSASELESLCQVILRRSKTLAGQGQSNVSPLQEVVIEYDSKWSLPDDCGAGLNMIEALVAGGNLKLHPRAS</sequence>
<reference evidence="1 2" key="1">
    <citation type="submission" date="2014-04" db="EMBL/GenBank/DDBJ databases">
        <authorList>
            <consortium name="DOE Joint Genome Institute"/>
            <person name="Kuo A."/>
            <person name="Girlanda M."/>
            <person name="Perotto S."/>
            <person name="Kohler A."/>
            <person name="Nagy L.G."/>
            <person name="Floudas D."/>
            <person name="Copeland A."/>
            <person name="Barry K.W."/>
            <person name="Cichocki N."/>
            <person name="Veneault-Fourrey C."/>
            <person name="LaButti K."/>
            <person name="Lindquist E.A."/>
            <person name="Lipzen A."/>
            <person name="Lundell T."/>
            <person name="Morin E."/>
            <person name="Murat C."/>
            <person name="Sun H."/>
            <person name="Tunlid A."/>
            <person name="Henrissat B."/>
            <person name="Grigoriev I.V."/>
            <person name="Hibbett D.S."/>
            <person name="Martin F."/>
            <person name="Nordberg H.P."/>
            <person name="Cantor M.N."/>
            <person name="Hua S.X."/>
        </authorList>
    </citation>
    <scope>NUCLEOTIDE SEQUENCE [LARGE SCALE GENOMIC DNA]</scope>
    <source>
        <strain evidence="1 2">MUT 4182</strain>
    </source>
</reference>
<evidence type="ECO:0000313" key="1">
    <source>
        <dbReference type="EMBL" id="KIO23057.1"/>
    </source>
</evidence>
<dbReference type="EMBL" id="KN823094">
    <property type="protein sequence ID" value="KIO23057.1"/>
    <property type="molecule type" value="Genomic_DNA"/>
</dbReference>